<dbReference type="Proteomes" id="UP000093044">
    <property type="component" value="Chromosome"/>
</dbReference>
<dbReference type="GO" id="GO:0005737">
    <property type="term" value="C:cytoplasm"/>
    <property type="evidence" value="ECO:0007669"/>
    <property type="project" value="TreeGrafter"/>
</dbReference>
<evidence type="ECO:0000313" key="2">
    <source>
        <dbReference type="Proteomes" id="UP000093044"/>
    </source>
</evidence>
<dbReference type="GeneID" id="83059042"/>
<dbReference type="RefSeq" id="WP_066747888.1">
    <property type="nucleotide sequence ID" value="NZ_CALCLR010000019.1"/>
</dbReference>
<sequence>MPCKLVNAEIVENLLTMKDAVAACEEAFRDWGNGEVVCPTKITLELGEDAEWPPYKNGLNAMPAYIHSKKSAGIKCVGGSLNNPQWGLPYIIALILLFDPATGIFRCVMDGAQITNYRTGAQAAVAAKYIEDKKKIKFGLFGAGVQGRTQLMAFNEVFDIEEVHLYDINPQAAKAFVEEMSKVVCTKFIIKEDPKDVMEVTDIVVSVTHGKNKFIKNEWFKKGQIIFPMGSFTECEDELLLGADHVIVDSVGQTMHRGALKSVVDAGKFKEENISATIGELVCGKKEYRISPDEKIVCIPIGTGAMDIAVATMIYEKVKEQNLGESFVFNNAVEI</sequence>
<dbReference type="AlphaFoldDB" id="A0A1B2I8A7"/>
<organism evidence="1 2">
    <name type="scientific">Cloacibacillus porcorum</name>
    <dbReference type="NCBI Taxonomy" id="1197717"/>
    <lineage>
        <taxon>Bacteria</taxon>
        <taxon>Thermotogati</taxon>
        <taxon>Synergistota</taxon>
        <taxon>Synergistia</taxon>
        <taxon>Synergistales</taxon>
        <taxon>Synergistaceae</taxon>
        <taxon>Cloacibacillus</taxon>
    </lineage>
</organism>
<dbReference type="KEGG" id="cpor:BED41_14430"/>
<name>A0A1B2I8A7_9BACT</name>
<dbReference type="PANTHER" id="PTHR13812">
    <property type="entry name" value="KETIMINE REDUCTASE MU-CRYSTALLIN"/>
    <property type="match status" value="1"/>
</dbReference>
<dbReference type="InterPro" id="IPR023401">
    <property type="entry name" value="ODC_N"/>
</dbReference>
<reference evidence="1" key="1">
    <citation type="submission" date="2016-08" db="EMBL/GenBank/DDBJ databases">
        <title>Complete genome of Cloacibacillus porcorum.</title>
        <authorList>
            <person name="Looft T."/>
            <person name="Bayles D.O."/>
            <person name="Alt D.P."/>
        </authorList>
    </citation>
    <scope>NUCLEOTIDE SEQUENCE [LARGE SCALE GENOMIC DNA]</scope>
    <source>
        <strain evidence="1">CL-84</strain>
    </source>
</reference>
<dbReference type="EMBL" id="CP016757">
    <property type="protein sequence ID" value="ANZ46191.1"/>
    <property type="molecule type" value="Genomic_DNA"/>
</dbReference>
<dbReference type="InterPro" id="IPR036291">
    <property type="entry name" value="NAD(P)-bd_dom_sf"/>
</dbReference>
<accession>A0A1B2I8A7</accession>
<dbReference type="Gene3D" id="3.40.50.720">
    <property type="entry name" value="NAD(P)-binding Rossmann-like Domain"/>
    <property type="match status" value="1"/>
</dbReference>
<dbReference type="Pfam" id="PF02423">
    <property type="entry name" value="OCD_Mu_crystall"/>
    <property type="match status" value="1"/>
</dbReference>
<dbReference type="PIRSF" id="PIRSF001439">
    <property type="entry name" value="CryM"/>
    <property type="match status" value="1"/>
</dbReference>
<evidence type="ECO:0000313" key="1">
    <source>
        <dbReference type="EMBL" id="ANZ46191.1"/>
    </source>
</evidence>
<dbReference type="Gene3D" id="3.30.1780.10">
    <property type="entry name" value="ornithine cyclodeaminase, domain 1"/>
    <property type="match status" value="1"/>
</dbReference>
<proteinExistence type="predicted"/>
<dbReference type="PANTHER" id="PTHR13812:SF19">
    <property type="entry name" value="KETIMINE REDUCTASE MU-CRYSTALLIN"/>
    <property type="match status" value="1"/>
</dbReference>
<dbReference type="SUPFAM" id="SSF51735">
    <property type="entry name" value="NAD(P)-binding Rossmann-fold domains"/>
    <property type="match status" value="1"/>
</dbReference>
<keyword evidence="2" id="KW-1185">Reference proteome</keyword>
<dbReference type="STRING" id="1197717.BED41_14430"/>
<protein>
    <submittedName>
        <fullName evidence="1">Alanine dehydrogenase</fullName>
    </submittedName>
</protein>
<gene>
    <name evidence="1" type="ORF">BED41_14430</name>
</gene>
<dbReference type="InterPro" id="IPR003462">
    <property type="entry name" value="ODC_Mu_crystall"/>
</dbReference>
<dbReference type="OrthoDB" id="9792005at2"/>